<accession>A0ABR0P8Q2</accession>
<protein>
    <submittedName>
        <fullName evidence="2">Uncharacterized protein</fullName>
    </submittedName>
</protein>
<dbReference type="EMBL" id="JARKNE010000007">
    <property type="protein sequence ID" value="KAK5817607.1"/>
    <property type="molecule type" value="Genomic_DNA"/>
</dbReference>
<gene>
    <name evidence="2" type="ORF">PVK06_022534</name>
</gene>
<evidence type="ECO:0000313" key="3">
    <source>
        <dbReference type="Proteomes" id="UP001358586"/>
    </source>
</evidence>
<keyword evidence="3" id="KW-1185">Reference proteome</keyword>
<reference evidence="2 3" key="1">
    <citation type="submission" date="2023-03" db="EMBL/GenBank/DDBJ databases">
        <title>WGS of Gossypium arboreum.</title>
        <authorList>
            <person name="Yu D."/>
        </authorList>
    </citation>
    <scope>NUCLEOTIDE SEQUENCE [LARGE SCALE GENOMIC DNA]</scope>
    <source>
        <tissue evidence="2">Leaf</tissue>
    </source>
</reference>
<evidence type="ECO:0000256" key="1">
    <source>
        <dbReference type="SAM" id="MobiDB-lite"/>
    </source>
</evidence>
<feature type="compositionally biased region" description="Acidic residues" evidence="1">
    <location>
        <begin position="159"/>
        <end position="173"/>
    </location>
</feature>
<feature type="region of interest" description="Disordered" evidence="1">
    <location>
        <begin position="153"/>
        <end position="173"/>
    </location>
</feature>
<dbReference type="Proteomes" id="UP001358586">
    <property type="component" value="Chromosome 7"/>
</dbReference>
<organism evidence="2 3">
    <name type="scientific">Gossypium arboreum</name>
    <name type="common">Tree cotton</name>
    <name type="synonym">Gossypium nanking</name>
    <dbReference type="NCBI Taxonomy" id="29729"/>
    <lineage>
        <taxon>Eukaryota</taxon>
        <taxon>Viridiplantae</taxon>
        <taxon>Streptophyta</taxon>
        <taxon>Embryophyta</taxon>
        <taxon>Tracheophyta</taxon>
        <taxon>Spermatophyta</taxon>
        <taxon>Magnoliopsida</taxon>
        <taxon>eudicotyledons</taxon>
        <taxon>Gunneridae</taxon>
        <taxon>Pentapetalae</taxon>
        <taxon>rosids</taxon>
        <taxon>malvids</taxon>
        <taxon>Malvales</taxon>
        <taxon>Malvaceae</taxon>
        <taxon>Malvoideae</taxon>
        <taxon>Gossypium</taxon>
    </lineage>
</organism>
<comment type="caution">
    <text evidence="2">The sequence shown here is derived from an EMBL/GenBank/DDBJ whole genome shotgun (WGS) entry which is preliminary data.</text>
</comment>
<proteinExistence type="predicted"/>
<name>A0ABR0P8Q2_GOSAR</name>
<sequence length="173" mass="19373">MTGNRLCLSNFHENHEGTVAFGAEGSKANVIDISQLCNQQMLVKSIKNKCLIARKTDELVLEGTKTFDNCYKLTRQTKCNKTGTSELEMWDFLGYSNNKAYRVYNKQAQIVESINVVVKKGTTRLTLEDEDLTQVDIKAVATAPDETVSQELIAKEQVDGDVNEENVEMDDLS</sequence>
<evidence type="ECO:0000313" key="2">
    <source>
        <dbReference type="EMBL" id="KAK5817607.1"/>
    </source>
</evidence>